<evidence type="ECO:0000313" key="2">
    <source>
        <dbReference type="EMBL" id="CAF2234267.1"/>
    </source>
</evidence>
<proteinExistence type="predicted"/>
<accession>A0A816ZTN8</accession>
<keyword evidence="1" id="KW-1133">Transmembrane helix</keyword>
<sequence>MSVNISGYQNLEANLINHEATESSSSSVPQTKNYKRWLCLSSYLFFVLFCQPLATILGRLYYEMLLSQIKQPKSTEINFNLSPSFTILASVYMCIGLSA</sequence>
<dbReference type="EMBL" id="HG994362">
    <property type="protein sequence ID" value="CAF2234267.1"/>
    <property type="molecule type" value="Genomic_DNA"/>
</dbReference>
<gene>
    <name evidence="2" type="ORF">DARMORV10_A08P13560.1</name>
</gene>
<reference evidence="2" key="1">
    <citation type="submission" date="2021-01" db="EMBL/GenBank/DDBJ databases">
        <authorList>
            <consortium name="Genoscope - CEA"/>
            <person name="William W."/>
        </authorList>
    </citation>
    <scope>NUCLEOTIDE SEQUENCE</scope>
</reference>
<protein>
    <submittedName>
        <fullName evidence="2">(rape) hypothetical protein</fullName>
    </submittedName>
</protein>
<organism evidence="2">
    <name type="scientific">Brassica napus</name>
    <name type="common">Rape</name>
    <dbReference type="NCBI Taxonomy" id="3708"/>
    <lineage>
        <taxon>Eukaryota</taxon>
        <taxon>Viridiplantae</taxon>
        <taxon>Streptophyta</taxon>
        <taxon>Embryophyta</taxon>
        <taxon>Tracheophyta</taxon>
        <taxon>Spermatophyta</taxon>
        <taxon>Magnoliopsida</taxon>
        <taxon>eudicotyledons</taxon>
        <taxon>Gunneridae</taxon>
        <taxon>Pentapetalae</taxon>
        <taxon>rosids</taxon>
        <taxon>malvids</taxon>
        <taxon>Brassicales</taxon>
        <taxon>Brassicaceae</taxon>
        <taxon>Brassiceae</taxon>
        <taxon>Brassica</taxon>
    </lineage>
</organism>
<keyword evidence="1" id="KW-0472">Membrane</keyword>
<evidence type="ECO:0000256" key="1">
    <source>
        <dbReference type="SAM" id="Phobius"/>
    </source>
</evidence>
<name>A0A816ZTN8_BRANA</name>
<dbReference type="AlphaFoldDB" id="A0A816ZTN8"/>
<feature type="transmembrane region" description="Helical" evidence="1">
    <location>
        <begin position="37"/>
        <end position="57"/>
    </location>
</feature>
<dbReference type="Proteomes" id="UP001295469">
    <property type="component" value="Chromosome A08"/>
</dbReference>
<feature type="transmembrane region" description="Helical" evidence="1">
    <location>
        <begin position="77"/>
        <end position="97"/>
    </location>
</feature>
<keyword evidence="1" id="KW-0812">Transmembrane</keyword>